<feature type="chain" id="PRO_5018274733" description="Outer membrane protein beta-barrel domain-containing protein" evidence="5">
    <location>
        <begin position="20"/>
        <end position="199"/>
    </location>
</feature>
<accession>A0A3P5X845</accession>
<comment type="subcellular location">
    <subcellularLocation>
        <location evidence="1">Membrane</location>
    </subcellularLocation>
</comment>
<sequence length="199" mass="20651">MKRIAALLAFGGLAAPAFAGGPVQVAAEPEVYAPAPVVVAAPVGEWTGFYAGAHLGYGKAEGDNAAFDADGALGGVQLGYRWDLGRTVLGVEGAIAASDVKDDATGIKLKNKTDLKLQLGYDLGNSLIYATAGASWAKLDNGVSSISDNGWVAGLGYDYAINDSWVVGGEYLYHKYDDFDATGVDVDGGSFAIRANYRF</sequence>
<keyword evidence="3" id="KW-0472">Membrane</keyword>
<gene>
    <name evidence="7" type="ORF">XINFAN_02736</name>
</gene>
<dbReference type="EMBL" id="UXAW01000081">
    <property type="protein sequence ID" value="VDC30837.1"/>
    <property type="molecule type" value="Genomic_DNA"/>
</dbReference>
<dbReference type="PANTHER" id="PTHR34001">
    <property type="entry name" value="BLL7405 PROTEIN"/>
    <property type="match status" value="1"/>
</dbReference>
<evidence type="ECO:0000256" key="2">
    <source>
        <dbReference type="ARBA" id="ARBA00022729"/>
    </source>
</evidence>
<evidence type="ECO:0000259" key="6">
    <source>
        <dbReference type="Pfam" id="PF13505"/>
    </source>
</evidence>
<dbReference type="AlphaFoldDB" id="A0A3P5X845"/>
<protein>
    <recommendedName>
        <fullName evidence="6">Outer membrane protein beta-barrel domain-containing protein</fullName>
    </recommendedName>
</protein>
<reference evidence="7 8" key="1">
    <citation type="submission" date="2018-11" db="EMBL/GenBank/DDBJ databases">
        <authorList>
            <person name="Criscuolo A."/>
        </authorList>
    </citation>
    <scope>NUCLEOTIDE SEQUENCE [LARGE SCALE GENOMIC DNA]</scope>
    <source>
        <strain evidence="7">ACIP111625</strain>
    </source>
</reference>
<dbReference type="Pfam" id="PF13505">
    <property type="entry name" value="OMP_b-brl"/>
    <property type="match status" value="1"/>
</dbReference>
<comment type="similarity">
    <text evidence="4">Belongs to the Omp25/RopB family.</text>
</comment>
<dbReference type="GO" id="GO:0016020">
    <property type="term" value="C:membrane"/>
    <property type="evidence" value="ECO:0007669"/>
    <property type="project" value="UniProtKB-SubCell"/>
</dbReference>
<feature type="domain" description="Outer membrane protein beta-barrel" evidence="6">
    <location>
        <begin position="6"/>
        <end position="199"/>
    </location>
</feature>
<evidence type="ECO:0000313" key="8">
    <source>
        <dbReference type="Proteomes" id="UP000277498"/>
    </source>
</evidence>
<evidence type="ECO:0000313" key="7">
    <source>
        <dbReference type="EMBL" id="VDC30837.1"/>
    </source>
</evidence>
<evidence type="ECO:0000256" key="4">
    <source>
        <dbReference type="ARBA" id="ARBA00038306"/>
    </source>
</evidence>
<dbReference type="OrthoDB" id="268975at2"/>
<dbReference type="RefSeq" id="WP_124087455.1">
    <property type="nucleotide sequence ID" value="NZ_UXAW01000081.1"/>
</dbReference>
<dbReference type="PANTHER" id="PTHR34001:SF3">
    <property type="entry name" value="BLL7405 PROTEIN"/>
    <property type="match status" value="1"/>
</dbReference>
<proteinExistence type="inferred from homology"/>
<evidence type="ECO:0000256" key="1">
    <source>
        <dbReference type="ARBA" id="ARBA00004370"/>
    </source>
</evidence>
<name>A0A3P5X845_9RHOB</name>
<evidence type="ECO:0000256" key="5">
    <source>
        <dbReference type="SAM" id="SignalP"/>
    </source>
</evidence>
<dbReference type="InterPro" id="IPR027385">
    <property type="entry name" value="Beta-barrel_OMP"/>
</dbReference>
<organism evidence="7 8">
    <name type="scientific">Pseudogemmobacter humi</name>
    <dbReference type="NCBI Taxonomy" id="2483812"/>
    <lineage>
        <taxon>Bacteria</taxon>
        <taxon>Pseudomonadati</taxon>
        <taxon>Pseudomonadota</taxon>
        <taxon>Alphaproteobacteria</taxon>
        <taxon>Rhodobacterales</taxon>
        <taxon>Paracoccaceae</taxon>
        <taxon>Pseudogemmobacter</taxon>
    </lineage>
</organism>
<dbReference type="InterPro" id="IPR051692">
    <property type="entry name" value="OMP-like"/>
</dbReference>
<dbReference type="SUPFAM" id="SSF56925">
    <property type="entry name" value="OMPA-like"/>
    <property type="match status" value="1"/>
</dbReference>
<dbReference type="Proteomes" id="UP000277498">
    <property type="component" value="Unassembled WGS sequence"/>
</dbReference>
<feature type="signal peptide" evidence="5">
    <location>
        <begin position="1"/>
        <end position="19"/>
    </location>
</feature>
<dbReference type="Gene3D" id="2.40.160.20">
    <property type="match status" value="1"/>
</dbReference>
<keyword evidence="8" id="KW-1185">Reference proteome</keyword>
<evidence type="ECO:0000256" key="3">
    <source>
        <dbReference type="ARBA" id="ARBA00023136"/>
    </source>
</evidence>
<dbReference type="InterPro" id="IPR011250">
    <property type="entry name" value="OMP/PagP_B-barrel"/>
</dbReference>
<keyword evidence="2 5" id="KW-0732">Signal</keyword>